<keyword evidence="1" id="KW-0472">Membrane</keyword>
<feature type="domain" description="Tyrosine-protein phosphatase" evidence="2">
    <location>
        <begin position="89"/>
        <end position="234"/>
    </location>
</feature>
<protein>
    <submittedName>
        <fullName evidence="5">Diacylglycerol kinase catalytic subunit</fullName>
    </submittedName>
</protein>
<feature type="transmembrane region" description="Helical" evidence="1">
    <location>
        <begin position="12"/>
        <end position="45"/>
    </location>
</feature>
<feature type="transmembrane region" description="Helical" evidence="1">
    <location>
        <begin position="57"/>
        <end position="77"/>
    </location>
</feature>
<dbReference type="InterPro" id="IPR000340">
    <property type="entry name" value="Dual-sp_phosphatase_cat-dom"/>
</dbReference>
<dbReference type="InterPro" id="IPR003595">
    <property type="entry name" value="Tyr_Pase_cat"/>
</dbReference>
<dbReference type="SUPFAM" id="SSF111331">
    <property type="entry name" value="NAD kinase/diacylglycerol kinase-like"/>
    <property type="match status" value="1"/>
</dbReference>
<dbReference type="Pfam" id="PF00782">
    <property type="entry name" value="DSPc"/>
    <property type="match status" value="1"/>
</dbReference>
<dbReference type="PROSITE" id="PS50146">
    <property type="entry name" value="DAGK"/>
    <property type="match status" value="1"/>
</dbReference>
<evidence type="ECO:0000259" key="2">
    <source>
        <dbReference type="PROSITE" id="PS50054"/>
    </source>
</evidence>
<evidence type="ECO:0000259" key="3">
    <source>
        <dbReference type="PROSITE" id="PS50056"/>
    </source>
</evidence>
<keyword evidence="1" id="KW-1133">Transmembrane helix</keyword>
<dbReference type="PROSITE" id="PS50054">
    <property type="entry name" value="TYR_PHOSPHATASE_DUAL"/>
    <property type="match status" value="1"/>
</dbReference>
<comment type="caution">
    <text evidence="5">The sequence shown here is derived from an EMBL/GenBank/DDBJ whole genome shotgun (WGS) entry which is preliminary data.</text>
</comment>
<dbReference type="SMART" id="SM00404">
    <property type="entry name" value="PTPc_motif"/>
    <property type="match status" value="1"/>
</dbReference>
<dbReference type="PROSITE" id="PS50056">
    <property type="entry name" value="TYR_PHOSPHATASE_2"/>
    <property type="match status" value="1"/>
</dbReference>
<name>A0ABQ3IBR9_9GAMM</name>
<proteinExistence type="predicted"/>
<organism evidence="5 6">
    <name type="scientific">Thalassotalea profundi</name>
    <dbReference type="NCBI Taxonomy" id="2036687"/>
    <lineage>
        <taxon>Bacteria</taxon>
        <taxon>Pseudomonadati</taxon>
        <taxon>Pseudomonadota</taxon>
        <taxon>Gammaproteobacteria</taxon>
        <taxon>Alteromonadales</taxon>
        <taxon>Colwelliaceae</taxon>
        <taxon>Thalassotalea</taxon>
    </lineage>
</organism>
<dbReference type="InterPro" id="IPR020422">
    <property type="entry name" value="TYR_PHOSPHATASE_DUAL_dom"/>
</dbReference>
<keyword evidence="5" id="KW-0418">Kinase</keyword>
<dbReference type="InterPro" id="IPR016064">
    <property type="entry name" value="NAD/diacylglycerol_kinase_sf"/>
</dbReference>
<dbReference type="Pfam" id="PF00781">
    <property type="entry name" value="DAGK_cat"/>
    <property type="match status" value="1"/>
</dbReference>
<gene>
    <name evidence="5" type="ORF">GCM10011501_01440</name>
</gene>
<dbReference type="Gene3D" id="2.60.200.40">
    <property type="match status" value="1"/>
</dbReference>
<dbReference type="SMART" id="SM00195">
    <property type="entry name" value="DSPc"/>
    <property type="match status" value="1"/>
</dbReference>
<dbReference type="SUPFAM" id="SSF52799">
    <property type="entry name" value="(Phosphotyrosine protein) phosphatases II"/>
    <property type="match status" value="1"/>
</dbReference>
<dbReference type="PANTHER" id="PTHR30492:SF0">
    <property type="entry name" value="METHYLGLYOXAL SYNTHASE"/>
    <property type="match status" value="1"/>
</dbReference>
<dbReference type="InterPro" id="IPR001206">
    <property type="entry name" value="Diacylglycerol_kinase_cat_dom"/>
</dbReference>
<dbReference type="InterPro" id="IPR004363">
    <property type="entry name" value="Methylgl_synth"/>
</dbReference>
<dbReference type="NCBIfam" id="NF009025">
    <property type="entry name" value="PRK12361.1"/>
    <property type="match status" value="1"/>
</dbReference>
<feature type="domain" description="DAGKc" evidence="4">
    <location>
        <begin position="235"/>
        <end position="368"/>
    </location>
</feature>
<keyword evidence="1" id="KW-0812">Transmembrane</keyword>
<evidence type="ECO:0000259" key="4">
    <source>
        <dbReference type="PROSITE" id="PS50146"/>
    </source>
</evidence>
<evidence type="ECO:0000313" key="6">
    <source>
        <dbReference type="Proteomes" id="UP000626370"/>
    </source>
</evidence>
<dbReference type="Gene3D" id="3.90.190.10">
    <property type="entry name" value="Protein tyrosine phosphatase superfamily"/>
    <property type="match status" value="1"/>
</dbReference>
<dbReference type="PANTHER" id="PTHR30492">
    <property type="entry name" value="METHYLGLYOXAL SYNTHASE"/>
    <property type="match status" value="1"/>
</dbReference>
<dbReference type="RefSeq" id="WP_189376174.1">
    <property type="nucleotide sequence ID" value="NZ_BNAH01000001.1"/>
</dbReference>
<dbReference type="GO" id="GO:0016301">
    <property type="term" value="F:kinase activity"/>
    <property type="evidence" value="ECO:0007669"/>
    <property type="project" value="UniProtKB-KW"/>
</dbReference>
<feature type="domain" description="Tyrosine specific protein phosphatases" evidence="3">
    <location>
        <begin position="154"/>
        <end position="223"/>
    </location>
</feature>
<dbReference type="Gene3D" id="3.40.50.10330">
    <property type="entry name" value="Probable inorganic polyphosphate/atp-NAD kinase, domain 1"/>
    <property type="match status" value="1"/>
</dbReference>
<dbReference type="EMBL" id="BNAH01000001">
    <property type="protein sequence ID" value="GHE77556.1"/>
    <property type="molecule type" value="Genomic_DNA"/>
</dbReference>
<sequence>MFIYLYYTGLAVLSFCISALSVGSISFLFAWIGLALAIVSSAYVFKKPSVFRKTQYGTIPFIMSILLLPFIIGVHLYNIIASWFDKTDRIHHIKYGVHVGSRLNSSSLLTLEDLNIKAIVDMTAEFNALNWSASAMEFEYLNIPVLDHQSPKIEELRQAITWIENQVEQGHPIVVHCALGRGRSVFVVAAYMLAKQPNLSVREVLENISKIRHFASLNPSQLKTLVKYHNNNEIQFYKTACLIANPVSGGGKWLESQAQIINQLSPHFKLSIKETTKEKSATEYAKQAQKDNVEIIIAAGGDGTLREVAQQLVNTTIKFGIIPLGTANALAHHLYGNVSKVDPIGTAVSHIMTQRCEKIDTAVCNNKTVLLLAGIGLEHEMIHNADRDNKNNSGQFAYLEGFFRGFAQGKAYTLTVQFDEQKEQSLTCTSFVAANAAPFTSLLAQGNGSPNVKDGLLDVTWIKPSDGATSKLIDFAELVAASFNFRNGNTPSNDNSNIQTELATKVTVKSEQLIQYVIDGEVFEDDMVIIESNPQSLNIFMANE</sequence>
<keyword evidence="6" id="KW-1185">Reference proteome</keyword>
<dbReference type="InterPro" id="IPR017438">
    <property type="entry name" value="ATP-NAD_kinase_N"/>
</dbReference>
<dbReference type="Proteomes" id="UP000626370">
    <property type="component" value="Unassembled WGS sequence"/>
</dbReference>
<evidence type="ECO:0000313" key="5">
    <source>
        <dbReference type="EMBL" id="GHE77556.1"/>
    </source>
</evidence>
<keyword evidence="5" id="KW-0808">Transferase</keyword>
<dbReference type="InterPro" id="IPR029021">
    <property type="entry name" value="Prot-tyrosine_phosphatase-like"/>
</dbReference>
<reference evidence="6" key="1">
    <citation type="journal article" date="2019" name="Int. J. Syst. Evol. Microbiol.">
        <title>The Global Catalogue of Microorganisms (GCM) 10K type strain sequencing project: providing services to taxonomists for standard genome sequencing and annotation.</title>
        <authorList>
            <consortium name="The Broad Institute Genomics Platform"/>
            <consortium name="The Broad Institute Genome Sequencing Center for Infectious Disease"/>
            <person name="Wu L."/>
            <person name="Ma J."/>
        </authorList>
    </citation>
    <scope>NUCLEOTIDE SEQUENCE [LARGE SCALE GENOMIC DNA]</scope>
    <source>
        <strain evidence="6">CGMCC 1.15922</strain>
    </source>
</reference>
<dbReference type="SMART" id="SM00046">
    <property type="entry name" value="DAGKc"/>
    <property type="match status" value="1"/>
</dbReference>
<dbReference type="InterPro" id="IPR000387">
    <property type="entry name" value="Tyr_Pase_dom"/>
</dbReference>
<accession>A0ABQ3IBR9</accession>
<evidence type="ECO:0000256" key="1">
    <source>
        <dbReference type="SAM" id="Phobius"/>
    </source>
</evidence>